<keyword evidence="5" id="KW-0547">Nucleotide-binding</keyword>
<keyword evidence="6 10" id="KW-0067">ATP-binding</keyword>
<dbReference type="InterPro" id="IPR050095">
    <property type="entry name" value="ECF_ABC_transporter_ATP-bd"/>
</dbReference>
<dbReference type="Pfam" id="PF00005">
    <property type="entry name" value="ABC_tran"/>
    <property type="match status" value="2"/>
</dbReference>
<evidence type="ECO:0000256" key="6">
    <source>
        <dbReference type="ARBA" id="ARBA00022840"/>
    </source>
</evidence>
<protein>
    <submittedName>
        <fullName evidence="10">Energy-coupling factor transport system ATP-binding protein</fullName>
    </submittedName>
</protein>
<dbReference type="InterPro" id="IPR017871">
    <property type="entry name" value="ABC_transporter-like_CS"/>
</dbReference>
<evidence type="ECO:0000313" key="10">
    <source>
        <dbReference type="EMBL" id="SMC23907.1"/>
    </source>
</evidence>
<keyword evidence="11" id="KW-1185">Reference proteome</keyword>
<dbReference type="FunFam" id="3.40.50.300:FF:000224">
    <property type="entry name" value="Energy-coupling factor transporter ATP-binding protein EcfA"/>
    <property type="match status" value="1"/>
</dbReference>
<evidence type="ECO:0000259" key="9">
    <source>
        <dbReference type="PROSITE" id="PS50893"/>
    </source>
</evidence>
<dbReference type="SUPFAM" id="SSF52540">
    <property type="entry name" value="P-loop containing nucleoside triphosphate hydrolases"/>
    <property type="match status" value="2"/>
</dbReference>
<dbReference type="SMART" id="SM00382">
    <property type="entry name" value="AAA"/>
    <property type="match status" value="2"/>
</dbReference>
<dbReference type="GO" id="GO:0005524">
    <property type="term" value="F:ATP binding"/>
    <property type="evidence" value="ECO:0007669"/>
    <property type="project" value="UniProtKB-KW"/>
</dbReference>
<dbReference type="Gene3D" id="3.40.50.300">
    <property type="entry name" value="P-loop containing nucleotide triphosphate hydrolases"/>
    <property type="match status" value="2"/>
</dbReference>
<dbReference type="EMBL" id="FWXF01000009">
    <property type="protein sequence ID" value="SMC23907.1"/>
    <property type="molecule type" value="Genomic_DNA"/>
</dbReference>
<dbReference type="STRING" id="1121390.SAMN02746041_01854"/>
<evidence type="ECO:0000256" key="7">
    <source>
        <dbReference type="ARBA" id="ARBA00022967"/>
    </source>
</evidence>
<dbReference type="PROSITE" id="PS00211">
    <property type="entry name" value="ABC_TRANSPORTER_1"/>
    <property type="match status" value="2"/>
</dbReference>
<feature type="domain" description="ABC transporter" evidence="9">
    <location>
        <begin position="312"/>
        <end position="541"/>
    </location>
</feature>
<evidence type="ECO:0000313" key="11">
    <source>
        <dbReference type="Proteomes" id="UP000192783"/>
    </source>
</evidence>
<evidence type="ECO:0000256" key="3">
    <source>
        <dbReference type="ARBA" id="ARBA00022448"/>
    </source>
</evidence>
<dbReference type="NCBIfam" id="NF010167">
    <property type="entry name" value="PRK13648.1"/>
    <property type="match status" value="2"/>
</dbReference>
<gene>
    <name evidence="10" type="ORF">SAMN02746041_01854</name>
</gene>
<keyword evidence="8" id="KW-0472">Membrane</keyword>
<dbReference type="InterPro" id="IPR003439">
    <property type="entry name" value="ABC_transporter-like_ATP-bd"/>
</dbReference>
<keyword evidence="3" id="KW-0813">Transport</keyword>
<dbReference type="InterPro" id="IPR003593">
    <property type="entry name" value="AAA+_ATPase"/>
</dbReference>
<proteinExistence type="inferred from homology"/>
<dbReference type="RefSeq" id="WP_170920503.1">
    <property type="nucleotide sequence ID" value="NZ_FWXF01000009.1"/>
</dbReference>
<dbReference type="GO" id="GO:0042626">
    <property type="term" value="F:ATPase-coupled transmembrane transporter activity"/>
    <property type="evidence" value="ECO:0007669"/>
    <property type="project" value="TreeGrafter"/>
</dbReference>
<comment type="similarity">
    <text evidence="2">Belongs to the ABC transporter superfamily.</text>
</comment>
<dbReference type="PANTHER" id="PTHR43553">
    <property type="entry name" value="HEAVY METAL TRANSPORTER"/>
    <property type="match status" value="1"/>
</dbReference>
<evidence type="ECO:0000256" key="4">
    <source>
        <dbReference type="ARBA" id="ARBA00022475"/>
    </source>
</evidence>
<keyword evidence="7" id="KW-1278">Translocase</keyword>
<dbReference type="Proteomes" id="UP000192783">
    <property type="component" value="Unassembled WGS sequence"/>
</dbReference>
<evidence type="ECO:0000256" key="2">
    <source>
        <dbReference type="ARBA" id="ARBA00005417"/>
    </source>
</evidence>
<dbReference type="AlphaFoldDB" id="A0A1W1XJB9"/>
<feature type="domain" description="ABC transporter" evidence="9">
    <location>
        <begin position="19"/>
        <end position="249"/>
    </location>
</feature>
<keyword evidence="4" id="KW-1003">Cell membrane</keyword>
<evidence type="ECO:0000256" key="8">
    <source>
        <dbReference type="ARBA" id="ARBA00023136"/>
    </source>
</evidence>
<dbReference type="GO" id="GO:0016887">
    <property type="term" value="F:ATP hydrolysis activity"/>
    <property type="evidence" value="ECO:0007669"/>
    <property type="project" value="InterPro"/>
</dbReference>
<dbReference type="PROSITE" id="PS50893">
    <property type="entry name" value="ABC_TRANSPORTER_2"/>
    <property type="match status" value="2"/>
</dbReference>
<organism evidence="10 11">
    <name type="scientific">Desulfacinum hydrothermale DSM 13146</name>
    <dbReference type="NCBI Taxonomy" id="1121390"/>
    <lineage>
        <taxon>Bacteria</taxon>
        <taxon>Pseudomonadati</taxon>
        <taxon>Thermodesulfobacteriota</taxon>
        <taxon>Syntrophobacteria</taxon>
        <taxon>Syntrophobacterales</taxon>
        <taxon>Syntrophobacteraceae</taxon>
        <taxon>Desulfacinum</taxon>
    </lineage>
</organism>
<evidence type="ECO:0000256" key="1">
    <source>
        <dbReference type="ARBA" id="ARBA00004236"/>
    </source>
</evidence>
<dbReference type="InterPro" id="IPR015856">
    <property type="entry name" value="ABC_transpr_CbiO/EcfA_su"/>
</dbReference>
<dbReference type="InterPro" id="IPR027417">
    <property type="entry name" value="P-loop_NTPase"/>
</dbReference>
<dbReference type="PANTHER" id="PTHR43553:SF24">
    <property type="entry name" value="ENERGY-COUPLING FACTOR TRANSPORTER ATP-BINDING PROTEIN ECFA1"/>
    <property type="match status" value="1"/>
</dbReference>
<name>A0A1W1XJB9_9BACT</name>
<evidence type="ECO:0000256" key="5">
    <source>
        <dbReference type="ARBA" id="ARBA00022741"/>
    </source>
</evidence>
<accession>A0A1W1XJB9</accession>
<dbReference type="GO" id="GO:0043190">
    <property type="term" value="C:ATP-binding cassette (ABC) transporter complex"/>
    <property type="evidence" value="ECO:0007669"/>
    <property type="project" value="TreeGrafter"/>
</dbReference>
<comment type="subcellular location">
    <subcellularLocation>
        <location evidence="1">Cell membrane</location>
    </subcellularLocation>
</comment>
<reference evidence="10 11" key="1">
    <citation type="submission" date="2017-04" db="EMBL/GenBank/DDBJ databases">
        <authorList>
            <person name="Afonso C.L."/>
            <person name="Miller P.J."/>
            <person name="Scott M.A."/>
            <person name="Spackman E."/>
            <person name="Goraichik I."/>
            <person name="Dimitrov K.M."/>
            <person name="Suarez D.L."/>
            <person name="Swayne D.E."/>
        </authorList>
    </citation>
    <scope>NUCLEOTIDE SEQUENCE [LARGE SCALE GENOMIC DNA]</scope>
    <source>
        <strain evidence="10 11">DSM 13146</strain>
    </source>
</reference>
<dbReference type="CDD" id="cd03225">
    <property type="entry name" value="ABC_cobalt_CbiO_domain1"/>
    <property type="match status" value="2"/>
</dbReference>
<sequence>MHLQAIPCPIRTVSTPSVFRLEGVDYVYPNGRQALRHIDLSIHEGERIAVLGHNGSGKTTLARVLSGLAPPTQGRVLFQGDPLSRERLEDLRQRVGFLFQDPDDQLFCPTVLDDVLFGLLNFQVPPKEAEERARKALAAMGLEAEAHRAPHHLSYGQRKRAALAAILALEPDVLILDEPTANMDPTSEALLSKVLKDYPGTLICISHDILFLYGLCTRAVVLQAGGIHHDTSFERLISHRASLQEHGLDFTFRFQCCNGNGSHEHGRRHRAIPTSPELISEQGACGPDRRLVGALPKRGSKVHPGSAQGFFLEMLGFSYAYGDGTVALENVSFQVGRGERLALVGPNGAGKSTLAACLAGIRWGTGQYLLDGRKVEGAFRRNLWRHVGLVFQDSADQMVCSRCGDEVAFGLRNLGWPESRIRKKVQAMLHWAGLEGFEDRVPQHLSGGERKRLALAAVLAMEPEVLILDEPTAGLDPQTEQKLLQLLDEVEATLVLISHDVCFVSMLTDRTLLMHRGRIVDDLPTGKFLVDRNLHSLYGLDFTYYNRCCREIQDLQEDHRTNAVTETADLR</sequence>